<gene>
    <name evidence="5" type="ORF">ZYGR_0AG00830</name>
</gene>
<dbReference type="SUPFAM" id="SSF55856">
    <property type="entry name" value="Cytochrome b5-like heme/steroid binding domain"/>
    <property type="match status" value="1"/>
</dbReference>
<dbReference type="GO" id="GO:0046872">
    <property type="term" value="F:metal ion binding"/>
    <property type="evidence" value="ECO:0007669"/>
    <property type="project" value="UniProtKB-KW"/>
</dbReference>
<dbReference type="PROSITE" id="PS50255">
    <property type="entry name" value="CYTOCHROME_B5_2"/>
    <property type="match status" value="1"/>
</dbReference>
<dbReference type="GO" id="GO:0004128">
    <property type="term" value="F:cytochrome-b5 reductase activity, acting on NAD(P)H"/>
    <property type="evidence" value="ECO:0007669"/>
    <property type="project" value="TreeGrafter"/>
</dbReference>
<dbReference type="InterPro" id="IPR036400">
    <property type="entry name" value="Cyt_B5-like_heme/steroid_sf"/>
</dbReference>
<dbReference type="OrthoDB" id="432299at2759"/>
<evidence type="ECO:0000313" key="6">
    <source>
        <dbReference type="Proteomes" id="UP000187013"/>
    </source>
</evidence>
<dbReference type="AlphaFoldDB" id="A0A1Q3A8Q9"/>
<dbReference type="FunFam" id="3.10.120.10:FF:000001">
    <property type="entry name" value="Cytochrome b5 reductase 4"/>
    <property type="match status" value="1"/>
</dbReference>
<evidence type="ECO:0000256" key="2">
    <source>
        <dbReference type="ARBA" id="ARBA00022723"/>
    </source>
</evidence>
<protein>
    <recommendedName>
        <fullName evidence="4">Cytochrome b5 heme-binding domain-containing protein</fullName>
    </recommendedName>
</protein>
<name>A0A1Q3A8Q9_ZYGRO</name>
<dbReference type="Proteomes" id="UP000187013">
    <property type="component" value="Unassembled WGS sequence"/>
</dbReference>
<keyword evidence="3" id="KW-0408">Iron</keyword>
<dbReference type="PANTHER" id="PTHR46237">
    <property type="entry name" value="CYTOCHROME B5 REDUCTASE 4 FAMILY MEMBER"/>
    <property type="match status" value="1"/>
</dbReference>
<sequence>MNDPRFKKPSIFKEGRSLRNNTLTVPNGNNRLNPIQTQAGCSTLRAGGYRNKVALKPGHSALDWYELTTKKGKKFGLVTNVDRLLTLDLDHLKATNYPQTLLQISRNIPLYLVRPPLRVDRELLQRHKTKDDCWCVIQGKVYCLTYYFDFHPGGVDILLRHCAGKDATAMFNKYHRWVSYDKLLETCFVGVYVE</sequence>
<dbReference type="InterPro" id="IPR051872">
    <property type="entry name" value="Cytochrome_b5/Flavoprotein_Rdt"/>
</dbReference>
<dbReference type="EMBL" id="BDGX01000033">
    <property type="protein sequence ID" value="GAV52092.1"/>
    <property type="molecule type" value="Genomic_DNA"/>
</dbReference>
<proteinExistence type="predicted"/>
<keyword evidence="2" id="KW-0479">Metal-binding</keyword>
<dbReference type="Gene3D" id="3.10.120.10">
    <property type="entry name" value="Cytochrome b5-like heme/steroid binding domain"/>
    <property type="match status" value="1"/>
</dbReference>
<organism evidence="5 6">
    <name type="scientific">Zygosaccharomyces rouxii</name>
    <dbReference type="NCBI Taxonomy" id="4956"/>
    <lineage>
        <taxon>Eukaryota</taxon>
        <taxon>Fungi</taxon>
        <taxon>Dikarya</taxon>
        <taxon>Ascomycota</taxon>
        <taxon>Saccharomycotina</taxon>
        <taxon>Saccharomycetes</taxon>
        <taxon>Saccharomycetales</taxon>
        <taxon>Saccharomycetaceae</taxon>
        <taxon>Zygosaccharomyces</taxon>
    </lineage>
</organism>
<evidence type="ECO:0000313" key="5">
    <source>
        <dbReference type="EMBL" id="GAV52092.1"/>
    </source>
</evidence>
<evidence type="ECO:0000259" key="4">
    <source>
        <dbReference type="PROSITE" id="PS50255"/>
    </source>
</evidence>
<dbReference type="InterPro" id="IPR001199">
    <property type="entry name" value="Cyt_B5-like_heme/steroid-bd"/>
</dbReference>
<evidence type="ECO:0000256" key="1">
    <source>
        <dbReference type="ARBA" id="ARBA00022617"/>
    </source>
</evidence>
<evidence type="ECO:0000256" key="3">
    <source>
        <dbReference type="ARBA" id="ARBA00023004"/>
    </source>
</evidence>
<dbReference type="PANTHER" id="PTHR46237:SF1">
    <property type="entry name" value="CYTOCHROME B5 REDUCTASE 4"/>
    <property type="match status" value="1"/>
</dbReference>
<reference evidence="5 6" key="1">
    <citation type="submission" date="2016-08" db="EMBL/GenBank/DDBJ databases">
        <title>Draft genome sequence of allopolyploid Zygosaccharomyces rouxii.</title>
        <authorList>
            <person name="Watanabe J."/>
            <person name="Uehara K."/>
            <person name="Mogi Y."/>
            <person name="Tsukioka Y."/>
        </authorList>
    </citation>
    <scope>NUCLEOTIDE SEQUENCE [LARGE SCALE GENOMIC DNA]</scope>
    <source>
        <strain evidence="5 6">NBRC 110957</strain>
    </source>
</reference>
<feature type="domain" description="Cytochrome b5 heme-binding" evidence="4">
    <location>
        <begin position="116"/>
        <end position="193"/>
    </location>
</feature>
<dbReference type="GO" id="GO:0020037">
    <property type="term" value="F:heme binding"/>
    <property type="evidence" value="ECO:0007669"/>
    <property type="project" value="TreeGrafter"/>
</dbReference>
<dbReference type="GO" id="GO:0005737">
    <property type="term" value="C:cytoplasm"/>
    <property type="evidence" value="ECO:0007669"/>
    <property type="project" value="TreeGrafter"/>
</dbReference>
<dbReference type="Pfam" id="PF00173">
    <property type="entry name" value="Cyt-b5"/>
    <property type="match status" value="1"/>
</dbReference>
<keyword evidence="1" id="KW-0349">Heme</keyword>
<accession>A0A1Q3A8Q9</accession>
<dbReference type="SMART" id="SM01117">
    <property type="entry name" value="Cyt-b5"/>
    <property type="match status" value="1"/>
</dbReference>
<comment type="caution">
    <text evidence="5">The sequence shown here is derived from an EMBL/GenBank/DDBJ whole genome shotgun (WGS) entry which is preliminary data.</text>
</comment>